<dbReference type="OrthoDB" id="9816072at2"/>
<name>A0A1L3I1H1_9RHOB</name>
<dbReference type="GO" id="GO:0008757">
    <property type="term" value="F:S-adenosylmethionine-dependent methyltransferase activity"/>
    <property type="evidence" value="ECO:0007669"/>
    <property type="project" value="InterPro"/>
</dbReference>
<dbReference type="CDD" id="cd02440">
    <property type="entry name" value="AdoMet_MTases"/>
    <property type="match status" value="1"/>
</dbReference>
<dbReference type="GO" id="GO:0006364">
    <property type="term" value="P:rRNA processing"/>
    <property type="evidence" value="ECO:0007669"/>
    <property type="project" value="UniProtKB-KW"/>
</dbReference>
<dbReference type="PANTHER" id="PTHR47816:SF4">
    <property type="entry name" value="RIBOSOMAL RNA SMALL SUBUNIT METHYLTRANSFERASE C"/>
    <property type="match status" value="1"/>
</dbReference>
<evidence type="ECO:0000259" key="6">
    <source>
        <dbReference type="Pfam" id="PF05175"/>
    </source>
</evidence>
<dbReference type="GO" id="GO:0003676">
    <property type="term" value="F:nucleic acid binding"/>
    <property type="evidence" value="ECO:0007669"/>
    <property type="project" value="InterPro"/>
</dbReference>
<dbReference type="InterPro" id="IPR029063">
    <property type="entry name" value="SAM-dependent_MTases_sf"/>
</dbReference>
<dbReference type="EMBL" id="CP016364">
    <property type="protein sequence ID" value="APG45952.1"/>
    <property type="molecule type" value="Genomic_DNA"/>
</dbReference>
<evidence type="ECO:0000256" key="2">
    <source>
        <dbReference type="ARBA" id="ARBA00022552"/>
    </source>
</evidence>
<dbReference type="PROSITE" id="PS00092">
    <property type="entry name" value="N6_MTASE"/>
    <property type="match status" value="1"/>
</dbReference>
<dbReference type="RefSeq" id="WP_072503736.1">
    <property type="nucleotide sequence ID" value="NZ_CP016364.1"/>
</dbReference>
<dbReference type="Gene3D" id="3.40.50.150">
    <property type="entry name" value="Vaccinia Virus protein VP39"/>
    <property type="match status" value="2"/>
</dbReference>
<keyword evidence="5" id="KW-0949">S-adenosyl-L-methionine</keyword>
<evidence type="ECO:0000256" key="3">
    <source>
        <dbReference type="ARBA" id="ARBA00022603"/>
    </source>
</evidence>
<evidence type="ECO:0000313" key="8">
    <source>
        <dbReference type="Proteomes" id="UP000183859"/>
    </source>
</evidence>
<organism evidence="7 8">
    <name type="scientific">Phaeobacter porticola</name>
    <dbReference type="NCBI Taxonomy" id="1844006"/>
    <lineage>
        <taxon>Bacteria</taxon>
        <taxon>Pseudomonadati</taxon>
        <taxon>Pseudomonadota</taxon>
        <taxon>Alphaproteobacteria</taxon>
        <taxon>Rhodobacterales</taxon>
        <taxon>Roseobacteraceae</taxon>
        <taxon>Phaeobacter</taxon>
    </lineage>
</organism>
<sequence>MSVRLSLAVETGGFSVPDVGRIVVFHPSSDLDLSALPKERMLIVQPFAPDHSAFTAQGYDCVAELPSDERFAAGLVLLPRAKALMRGLFANAAAVCDGPVLVDGGKTEGIDSALKALRARTEVSTPISKAHGKAFWFNGATADLSDWQMEPSQINGGFQTAPGVFSADGIDPASALLAAALPEKLGRTVVDLGAGWGYLAAEILRCETVRTLHLVEADHNALNCARHNVSDPRAQFHWSDARAWQAPERVDCVVSNPPFHTARAAEPSLGQAFITAASGMLAPAGVLWIVANRHLPYETTLTEQFVTLDEIAGDNRFKVLRASRPRRHRR</sequence>
<keyword evidence="8" id="KW-1185">Reference proteome</keyword>
<evidence type="ECO:0000256" key="5">
    <source>
        <dbReference type="ARBA" id="ARBA00022691"/>
    </source>
</evidence>
<dbReference type="Proteomes" id="UP000183859">
    <property type="component" value="Chromosome"/>
</dbReference>
<feature type="domain" description="Methyltransferase small" evidence="6">
    <location>
        <begin position="158"/>
        <end position="321"/>
    </location>
</feature>
<dbReference type="InterPro" id="IPR007848">
    <property type="entry name" value="Small_mtfrase_dom"/>
</dbReference>
<keyword evidence="4 7" id="KW-0808">Transferase</keyword>
<evidence type="ECO:0000256" key="1">
    <source>
        <dbReference type="ARBA" id="ARBA00022490"/>
    </source>
</evidence>
<dbReference type="GO" id="GO:0008170">
    <property type="term" value="F:N-methyltransferase activity"/>
    <property type="evidence" value="ECO:0007669"/>
    <property type="project" value="UniProtKB-ARBA"/>
</dbReference>
<keyword evidence="1" id="KW-0963">Cytoplasm</keyword>
<keyword evidence="2" id="KW-0698">rRNA processing</keyword>
<gene>
    <name evidence="7" type="ORF">PhaeoP97_00507</name>
</gene>
<dbReference type="AlphaFoldDB" id="A0A1L3I1H1"/>
<protein>
    <submittedName>
        <fullName evidence="7">Methyltransferase</fullName>
    </submittedName>
</protein>
<dbReference type="Pfam" id="PF05175">
    <property type="entry name" value="MTS"/>
    <property type="match status" value="1"/>
</dbReference>
<evidence type="ECO:0000256" key="4">
    <source>
        <dbReference type="ARBA" id="ARBA00022679"/>
    </source>
</evidence>
<evidence type="ECO:0000313" key="7">
    <source>
        <dbReference type="EMBL" id="APG45952.1"/>
    </source>
</evidence>
<keyword evidence="3 7" id="KW-0489">Methyltransferase</keyword>
<dbReference type="KEGG" id="php:PhaeoP97_00507"/>
<reference evidence="8" key="1">
    <citation type="submission" date="2016-07" db="EMBL/GenBank/DDBJ databases">
        <title>Phaeobacter portensis sp. nov., a tropodithietic acid producing bacterium isolated from a German harbor.</title>
        <authorList>
            <person name="Freese H.M."/>
            <person name="Bunk B."/>
            <person name="Breider S."/>
            <person name="Brinkhoff T."/>
        </authorList>
    </citation>
    <scope>NUCLEOTIDE SEQUENCE [LARGE SCALE GENOMIC DNA]</scope>
    <source>
        <strain evidence="8">P97</strain>
    </source>
</reference>
<dbReference type="GO" id="GO:0032259">
    <property type="term" value="P:methylation"/>
    <property type="evidence" value="ECO:0007669"/>
    <property type="project" value="UniProtKB-KW"/>
</dbReference>
<dbReference type="InterPro" id="IPR046977">
    <property type="entry name" value="RsmC/RlmG"/>
</dbReference>
<dbReference type="STRING" id="1844006.PhaeoP97_00507"/>
<accession>A0A1L3I1H1</accession>
<proteinExistence type="predicted"/>
<dbReference type="InterPro" id="IPR002052">
    <property type="entry name" value="DNA_methylase_N6_adenine_CS"/>
</dbReference>
<dbReference type="PANTHER" id="PTHR47816">
    <property type="entry name" value="RIBOSOMAL RNA SMALL SUBUNIT METHYLTRANSFERASE C"/>
    <property type="match status" value="1"/>
</dbReference>
<dbReference type="SUPFAM" id="SSF53335">
    <property type="entry name" value="S-adenosyl-L-methionine-dependent methyltransferases"/>
    <property type="match status" value="1"/>
</dbReference>